<gene>
    <name evidence="2" type="ORF">DFP72DRAFT_838677</name>
</gene>
<reference evidence="2 3" key="1">
    <citation type="submission" date="2020-07" db="EMBL/GenBank/DDBJ databases">
        <title>Comparative genomics of pyrophilous fungi reveals a link between fire events and developmental genes.</title>
        <authorList>
            <consortium name="DOE Joint Genome Institute"/>
            <person name="Steindorff A.S."/>
            <person name="Carver A."/>
            <person name="Calhoun S."/>
            <person name="Stillman K."/>
            <person name="Liu H."/>
            <person name="Lipzen A."/>
            <person name="Pangilinan J."/>
            <person name="Labutti K."/>
            <person name="Bruns T.D."/>
            <person name="Grigoriev I.V."/>
        </authorList>
    </citation>
    <scope>NUCLEOTIDE SEQUENCE [LARGE SCALE GENOMIC DNA]</scope>
    <source>
        <strain evidence="2 3">CBS 144469</strain>
    </source>
</reference>
<feature type="signal peptide" evidence="1">
    <location>
        <begin position="1"/>
        <end position="15"/>
    </location>
</feature>
<evidence type="ECO:0000313" key="3">
    <source>
        <dbReference type="Proteomes" id="UP000521943"/>
    </source>
</evidence>
<dbReference type="Proteomes" id="UP000521943">
    <property type="component" value="Unassembled WGS sequence"/>
</dbReference>
<protein>
    <submittedName>
        <fullName evidence="2">Uncharacterized protein</fullName>
    </submittedName>
</protein>
<name>A0A8H6IK69_9AGAR</name>
<evidence type="ECO:0000313" key="2">
    <source>
        <dbReference type="EMBL" id="KAF6766094.1"/>
    </source>
</evidence>
<keyword evidence="3" id="KW-1185">Reference proteome</keyword>
<dbReference type="AlphaFoldDB" id="A0A8H6IK69"/>
<comment type="caution">
    <text evidence="2">The sequence shown here is derived from an EMBL/GenBank/DDBJ whole genome shotgun (WGS) entry which is preliminary data.</text>
</comment>
<dbReference type="OrthoDB" id="2818001at2759"/>
<proteinExistence type="predicted"/>
<dbReference type="EMBL" id="JACGCI010000001">
    <property type="protein sequence ID" value="KAF6766094.1"/>
    <property type="molecule type" value="Genomic_DNA"/>
</dbReference>
<feature type="chain" id="PRO_5034286733" evidence="1">
    <location>
        <begin position="16"/>
        <end position="107"/>
    </location>
</feature>
<sequence>MLTFYLVAVCPGVTAVRLHITSDGSCSKHGPLIYIGGTTTKKSAYVSDGRFWIQANEEQSQMGSWLTFNWEGSFYACGSSGDIWYKLNPSEGPSDCYPVQLYAVPVI</sequence>
<accession>A0A8H6IK69</accession>
<organism evidence="2 3">
    <name type="scientific">Ephemerocybe angulata</name>
    <dbReference type="NCBI Taxonomy" id="980116"/>
    <lineage>
        <taxon>Eukaryota</taxon>
        <taxon>Fungi</taxon>
        <taxon>Dikarya</taxon>
        <taxon>Basidiomycota</taxon>
        <taxon>Agaricomycotina</taxon>
        <taxon>Agaricomycetes</taxon>
        <taxon>Agaricomycetidae</taxon>
        <taxon>Agaricales</taxon>
        <taxon>Agaricineae</taxon>
        <taxon>Psathyrellaceae</taxon>
        <taxon>Ephemerocybe</taxon>
    </lineage>
</organism>
<evidence type="ECO:0000256" key="1">
    <source>
        <dbReference type="SAM" id="SignalP"/>
    </source>
</evidence>
<keyword evidence="1" id="KW-0732">Signal</keyword>